<protein>
    <submittedName>
        <fullName evidence="2">Uncharacterized protein</fullName>
    </submittedName>
</protein>
<reference evidence="2 3" key="1">
    <citation type="journal article" date="2016" name="Environ. Microbiol.">
        <title>New Methyloceanibacter diversity from North Sea sediments includes methanotroph containing solely the soluble methane monooxygenase.</title>
        <authorList>
            <person name="Vekeman B."/>
            <person name="Kerckhof F.M."/>
            <person name="Cremers G."/>
            <person name="de Vos P."/>
            <person name="Vandamme P."/>
            <person name="Boon N."/>
            <person name="Op den Camp H.J."/>
            <person name="Heylen K."/>
        </authorList>
    </citation>
    <scope>NUCLEOTIDE SEQUENCE [LARGE SCALE GENOMIC DNA]</scope>
    <source>
        <strain evidence="2 3">R-67174</strain>
    </source>
</reference>
<dbReference type="AlphaFoldDB" id="A0A1E3W260"/>
<name>A0A1E3W260_9HYPH</name>
<gene>
    <name evidence="2" type="ORF">AUC68_01620</name>
</gene>
<evidence type="ECO:0000313" key="3">
    <source>
        <dbReference type="Proteomes" id="UP000094501"/>
    </source>
</evidence>
<sequence>MGHTEREDVVGRPETSPVIPNPPSMYHETKLRSGGAMPPRQNAMTRAVSLCQRSWSTTA</sequence>
<organism evidence="2 3">
    <name type="scientific">Methyloceanibacter methanicus</name>
    <dbReference type="NCBI Taxonomy" id="1774968"/>
    <lineage>
        <taxon>Bacteria</taxon>
        <taxon>Pseudomonadati</taxon>
        <taxon>Pseudomonadota</taxon>
        <taxon>Alphaproteobacteria</taxon>
        <taxon>Hyphomicrobiales</taxon>
        <taxon>Hyphomicrobiaceae</taxon>
        <taxon>Methyloceanibacter</taxon>
    </lineage>
</organism>
<comment type="caution">
    <text evidence="2">The sequence shown here is derived from an EMBL/GenBank/DDBJ whole genome shotgun (WGS) entry which is preliminary data.</text>
</comment>
<feature type="region of interest" description="Disordered" evidence="1">
    <location>
        <begin position="1"/>
        <end position="59"/>
    </location>
</feature>
<evidence type="ECO:0000313" key="2">
    <source>
        <dbReference type="EMBL" id="ODR99860.1"/>
    </source>
</evidence>
<keyword evidence="3" id="KW-1185">Reference proteome</keyword>
<accession>A0A1E3W260</accession>
<proteinExistence type="predicted"/>
<dbReference type="EMBL" id="LPWG01000010">
    <property type="protein sequence ID" value="ODR99860.1"/>
    <property type="molecule type" value="Genomic_DNA"/>
</dbReference>
<dbReference type="Proteomes" id="UP000094501">
    <property type="component" value="Unassembled WGS sequence"/>
</dbReference>
<feature type="compositionally biased region" description="Basic and acidic residues" evidence="1">
    <location>
        <begin position="1"/>
        <end position="11"/>
    </location>
</feature>
<evidence type="ECO:0000256" key="1">
    <source>
        <dbReference type="SAM" id="MobiDB-lite"/>
    </source>
</evidence>